<reference evidence="2 3" key="1">
    <citation type="submission" date="2018-01" db="EMBL/GenBank/DDBJ databases">
        <title>Denitrification phenotypes of diverse strains of Pseudomonas stutzeri.</title>
        <authorList>
            <person name="Milligan D.A."/>
            <person name="Bergaust L."/>
            <person name="Bakken L.R."/>
            <person name="Frostegard A."/>
        </authorList>
    </citation>
    <scope>NUCLEOTIDE SEQUENCE [LARGE SCALE GENOMIC DNA]</scope>
    <source>
        <strain evidence="2 3">DSM 50238</strain>
    </source>
</reference>
<evidence type="ECO:0000313" key="3">
    <source>
        <dbReference type="Proteomes" id="UP000235881"/>
    </source>
</evidence>
<dbReference type="EMBL" id="POUK01000001">
    <property type="protein sequence ID" value="PNF77957.1"/>
    <property type="molecule type" value="Genomic_DNA"/>
</dbReference>
<feature type="region of interest" description="Disordered" evidence="1">
    <location>
        <begin position="159"/>
        <end position="186"/>
    </location>
</feature>
<feature type="compositionally biased region" description="Basic and acidic residues" evidence="1">
    <location>
        <begin position="159"/>
        <end position="173"/>
    </location>
</feature>
<gene>
    <name evidence="2" type="ORF">CXK95_01285</name>
</gene>
<keyword evidence="3" id="KW-1185">Reference proteome</keyword>
<name>A0A8E2QFN7_9GAMM</name>
<feature type="compositionally biased region" description="Low complexity" evidence="1">
    <location>
        <begin position="175"/>
        <end position="186"/>
    </location>
</feature>
<protein>
    <submittedName>
        <fullName evidence="2">Uncharacterized protein</fullName>
    </submittedName>
</protein>
<evidence type="ECO:0000256" key="1">
    <source>
        <dbReference type="SAM" id="MobiDB-lite"/>
    </source>
</evidence>
<sequence>MEVLLQAWGREVVDPALDVAIASPLGRLGDDAPGGVGGHRCLSLVECAVAISRASQAVTMALDGLAKDAPLGLGSRGRVLQRLAHVRYCQGPQAVAVAAQCARLGISMRTYRTQVDELHAELMAEWPVALARLQAAERGTDAHAAAVKRARVARDAARAARAAERRREGERKAAARAVKAAAKGAA</sequence>
<accession>A0A8E2QFN7</accession>
<dbReference type="Proteomes" id="UP000235881">
    <property type="component" value="Unassembled WGS sequence"/>
</dbReference>
<dbReference type="AlphaFoldDB" id="A0A8E2QFN7"/>
<proteinExistence type="predicted"/>
<evidence type="ECO:0000313" key="2">
    <source>
        <dbReference type="EMBL" id="PNF77957.1"/>
    </source>
</evidence>
<organism evidence="2 3">
    <name type="scientific">Stutzerimonas degradans</name>
    <dbReference type="NCBI Taxonomy" id="2968968"/>
    <lineage>
        <taxon>Bacteria</taxon>
        <taxon>Pseudomonadati</taxon>
        <taxon>Pseudomonadota</taxon>
        <taxon>Gammaproteobacteria</taxon>
        <taxon>Pseudomonadales</taxon>
        <taxon>Pseudomonadaceae</taxon>
        <taxon>Stutzerimonas</taxon>
    </lineage>
</organism>
<comment type="caution">
    <text evidence="2">The sequence shown here is derived from an EMBL/GenBank/DDBJ whole genome shotgun (WGS) entry which is preliminary data.</text>
</comment>